<accession>A0ABU5J0Y8</accession>
<dbReference type="InterPro" id="IPR016181">
    <property type="entry name" value="Acyl_CoA_acyltransferase"/>
</dbReference>
<evidence type="ECO:0000313" key="2">
    <source>
        <dbReference type="EMBL" id="MDZ5473088.1"/>
    </source>
</evidence>
<dbReference type="EMBL" id="JAXOFX010000010">
    <property type="protein sequence ID" value="MDZ5473088.1"/>
    <property type="molecule type" value="Genomic_DNA"/>
</dbReference>
<reference evidence="2 3" key="1">
    <citation type="submission" date="2023-11" db="EMBL/GenBank/DDBJ databases">
        <title>Bacillus jintuensis, isolated from a mudflat on the Beibu Gulf coast.</title>
        <authorList>
            <person name="Li M."/>
        </authorList>
    </citation>
    <scope>NUCLEOTIDE SEQUENCE [LARGE SCALE GENOMIC DNA]</scope>
    <source>
        <strain evidence="2 3">31A1R</strain>
    </source>
</reference>
<evidence type="ECO:0000259" key="1">
    <source>
        <dbReference type="PROSITE" id="PS51186"/>
    </source>
</evidence>
<dbReference type="GO" id="GO:0016740">
    <property type="term" value="F:transferase activity"/>
    <property type="evidence" value="ECO:0007669"/>
    <property type="project" value="UniProtKB-KW"/>
</dbReference>
<dbReference type="Proteomes" id="UP001290455">
    <property type="component" value="Unassembled WGS sequence"/>
</dbReference>
<dbReference type="Gene3D" id="3.40.630.30">
    <property type="match status" value="1"/>
</dbReference>
<comment type="caution">
    <text evidence="2">The sequence shown here is derived from an EMBL/GenBank/DDBJ whole genome shotgun (WGS) entry which is preliminary data.</text>
</comment>
<dbReference type="EC" id="2.-.-.-" evidence="2"/>
<organism evidence="2 3">
    <name type="scientific">Robertmurraya mangrovi</name>
    <dbReference type="NCBI Taxonomy" id="3098077"/>
    <lineage>
        <taxon>Bacteria</taxon>
        <taxon>Bacillati</taxon>
        <taxon>Bacillota</taxon>
        <taxon>Bacilli</taxon>
        <taxon>Bacillales</taxon>
        <taxon>Bacillaceae</taxon>
        <taxon>Robertmurraya</taxon>
    </lineage>
</organism>
<keyword evidence="3" id="KW-1185">Reference proteome</keyword>
<proteinExistence type="predicted"/>
<sequence>MELLFYEDGFESLINQYELTEEQLRYTNTPKNCIELSKEDADRYSILALEDHQLVTFFVLHRNEGVKPYSSNERAILLRGFSTDFRHLGNGYAKKSLTLLPDFVRGNFKDINEIVLAVNTGNEIAQELYKKCGFIDEGERRMGSKGELLVLSYHL</sequence>
<name>A0ABU5J0Y8_9BACI</name>
<protein>
    <submittedName>
        <fullName evidence="2">GNAT family protein</fullName>
        <ecNumber evidence="2">2.-.-.-</ecNumber>
    </submittedName>
</protein>
<dbReference type="SUPFAM" id="SSF55729">
    <property type="entry name" value="Acyl-CoA N-acyltransferases (Nat)"/>
    <property type="match status" value="1"/>
</dbReference>
<evidence type="ECO:0000313" key="3">
    <source>
        <dbReference type="Proteomes" id="UP001290455"/>
    </source>
</evidence>
<dbReference type="RefSeq" id="WP_322447388.1">
    <property type="nucleotide sequence ID" value="NZ_JAXOFX010000010.1"/>
</dbReference>
<feature type="domain" description="N-acetyltransferase" evidence="1">
    <location>
        <begin position="1"/>
        <end position="155"/>
    </location>
</feature>
<gene>
    <name evidence="2" type="ORF">SM124_15320</name>
</gene>
<dbReference type="InterPro" id="IPR000182">
    <property type="entry name" value="GNAT_dom"/>
</dbReference>
<dbReference type="Pfam" id="PF00583">
    <property type="entry name" value="Acetyltransf_1"/>
    <property type="match status" value="1"/>
</dbReference>
<keyword evidence="2" id="KW-0808">Transferase</keyword>
<dbReference type="PROSITE" id="PS51186">
    <property type="entry name" value="GNAT"/>
    <property type="match status" value="1"/>
</dbReference>